<evidence type="ECO:0000256" key="3">
    <source>
        <dbReference type="ARBA" id="ARBA00004496"/>
    </source>
</evidence>
<evidence type="ECO:0000313" key="21">
    <source>
        <dbReference type="Proteomes" id="UP001239994"/>
    </source>
</evidence>
<dbReference type="PANTHER" id="PTHR46102:SF3">
    <property type="entry name" value="AXIN-1"/>
    <property type="match status" value="1"/>
</dbReference>
<dbReference type="PROSITE" id="PS50132">
    <property type="entry name" value="RGS"/>
    <property type="match status" value="1"/>
</dbReference>
<dbReference type="GO" id="GO:0005886">
    <property type="term" value="C:plasma membrane"/>
    <property type="evidence" value="ECO:0007669"/>
    <property type="project" value="UniProtKB-SubCell"/>
</dbReference>
<dbReference type="GO" id="GO:0060090">
    <property type="term" value="F:molecular adaptor activity"/>
    <property type="evidence" value="ECO:0007669"/>
    <property type="project" value="TreeGrafter"/>
</dbReference>
<dbReference type="InterPro" id="IPR016137">
    <property type="entry name" value="RGS"/>
</dbReference>
<accession>A0AAD8ZQE7</accession>
<reference evidence="20" key="1">
    <citation type="submission" date="2023-03" db="EMBL/GenBank/DDBJ databases">
        <title>Electrophorus voltai genome.</title>
        <authorList>
            <person name="Bian C."/>
        </authorList>
    </citation>
    <scope>NUCLEOTIDE SEQUENCE</scope>
    <source>
        <strain evidence="20">CB-2022</strain>
        <tissue evidence="20">Muscle</tissue>
    </source>
</reference>
<dbReference type="EMBL" id="JAROKS010000006">
    <property type="protein sequence ID" value="KAK1803199.1"/>
    <property type="molecule type" value="Genomic_DNA"/>
</dbReference>
<dbReference type="InterPro" id="IPR029071">
    <property type="entry name" value="Ubiquitin-like_domsf"/>
</dbReference>
<dbReference type="AlphaFoldDB" id="A0AAD8ZQE7"/>
<dbReference type="GO" id="GO:0005634">
    <property type="term" value="C:nucleus"/>
    <property type="evidence" value="ECO:0007669"/>
    <property type="project" value="UniProtKB-SubCell"/>
</dbReference>
<dbReference type="Gene3D" id="1.10.196.10">
    <property type="match status" value="1"/>
</dbReference>
<dbReference type="SUPFAM" id="SSF54236">
    <property type="entry name" value="Ubiquitin-like"/>
    <property type="match status" value="1"/>
</dbReference>
<dbReference type="PRINTS" id="PR01301">
    <property type="entry name" value="RGSPROTEIN"/>
</dbReference>
<evidence type="ECO:0000256" key="1">
    <source>
        <dbReference type="ARBA" id="ARBA00004123"/>
    </source>
</evidence>
<dbReference type="InterPro" id="IPR038207">
    <property type="entry name" value="DIX_dom_sf"/>
</dbReference>
<evidence type="ECO:0000256" key="7">
    <source>
        <dbReference type="ARBA" id="ARBA00022490"/>
    </source>
</evidence>
<dbReference type="CDD" id="cd11582">
    <property type="entry name" value="Axin_TNKS_binding"/>
    <property type="match status" value="1"/>
</dbReference>
<dbReference type="InterPro" id="IPR001158">
    <property type="entry name" value="DIX"/>
</dbReference>
<keyword evidence="13" id="KW-0539">Nucleus</keyword>
<dbReference type="SUPFAM" id="SSF48097">
    <property type="entry name" value="Regulator of G-protein signaling, RGS"/>
    <property type="match status" value="1"/>
</dbReference>
<keyword evidence="12" id="KW-0472">Membrane</keyword>
<evidence type="ECO:0000256" key="16">
    <source>
        <dbReference type="SAM" id="Coils"/>
    </source>
</evidence>
<keyword evidence="16" id="KW-0175">Coiled coil</keyword>
<dbReference type="GO" id="GO:0042802">
    <property type="term" value="F:identical protein binding"/>
    <property type="evidence" value="ECO:0007669"/>
    <property type="project" value="TreeGrafter"/>
</dbReference>
<dbReference type="InterPro" id="IPR043581">
    <property type="entry name" value="Axin-like"/>
</dbReference>
<comment type="caution">
    <text evidence="20">The sequence shown here is derived from an EMBL/GenBank/DDBJ whole genome shotgun (WGS) entry which is preliminary data.</text>
</comment>
<dbReference type="Pfam" id="PF00778">
    <property type="entry name" value="DIX"/>
    <property type="match status" value="1"/>
</dbReference>
<dbReference type="SMART" id="SM00315">
    <property type="entry name" value="RGS"/>
    <property type="match status" value="1"/>
</dbReference>
<evidence type="ECO:0000256" key="2">
    <source>
        <dbReference type="ARBA" id="ARBA00004236"/>
    </source>
</evidence>
<dbReference type="InterPro" id="IPR044926">
    <property type="entry name" value="RGS_subdomain_2"/>
</dbReference>
<evidence type="ECO:0000256" key="9">
    <source>
        <dbReference type="ARBA" id="ARBA00022687"/>
    </source>
</evidence>
<dbReference type="GO" id="GO:0090090">
    <property type="term" value="P:negative regulation of canonical Wnt signaling pathway"/>
    <property type="evidence" value="ECO:0007669"/>
    <property type="project" value="InterPro"/>
</dbReference>
<keyword evidence="11" id="KW-0832">Ubl conjugation</keyword>
<feature type="region of interest" description="Disordered" evidence="17">
    <location>
        <begin position="149"/>
        <end position="181"/>
    </location>
</feature>
<dbReference type="GO" id="GO:0016055">
    <property type="term" value="P:Wnt signaling pathway"/>
    <property type="evidence" value="ECO:0007669"/>
    <property type="project" value="UniProtKB-KW"/>
</dbReference>
<evidence type="ECO:0000256" key="10">
    <source>
        <dbReference type="ARBA" id="ARBA00022765"/>
    </source>
</evidence>
<dbReference type="GO" id="GO:0030877">
    <property type="term" value="C:beta-catenin destruction complex"/>
    <property type="evidence" value="ECO:0007669"/>
    <property type="project" value="TreeGrafter"/>
</dbReference>
<evidence type="ECO:0000256" key="4">
    <source>
        <dbReference type="ARBA" id="ARBA00013892"/>
    </source>
</evidence>
<sequence>MRGAAAVEVGSSLLEITSPLIKDGCLDRCKAERQSRSRGCTPLCQDAPVGARGPCSRVFLCAAVFTLRDKLSVSGVSSPGSGHCQRLCVILQHSSDCPHKPYTAMSLRVHSHHGDVAGRFNEDAPRPPVPGEEDSDVVPCFSRPYTAKGDAVRGEGAAATPRRSDLDLGYEPEGSASPPPAHLRWAESLHSLLDDEDGTALFRSFLQQEASADLLDFWFACSGFRKLPAAAGSDGRRLKLAKAIYRKYIADGGGAGGGIVAKKIKPATKAFIRGCVSRAQLDLALFEQAQVEVQAMMEDHAYPLFLKSDVYLNYAHTGVENSPRPAMQLPPSPGNRETPLPGYLPTLMEDKEWADPMKDHTHSSGLTQRLLMETASLRSSANWKGARSGIKELANPYYVNSGFSRAPLTSTNDSELHSLSSDADTISLTDSSVDGVPQSQIHKQLRRHMQESVRANGHVPLPHIPRTHRMPKDIHVEPQKFAAELISRLELVQRERENLRRLEEQLHRVRMEEECDVADVSMATSLSSSTKTGQVHVRHRDTLHAVSQWHDAHDDNPESILDDHVQRVMKTPGCQSPRNPAHTYTQKHLHHTHMETETRTTYACNGDFHYYGNRGHCYSDGLSMMDGTIQSEELPYSSQLNSLSRRNGHGKSDDGCDIDGRGLDGRGLDLPEEADQKQKILQWMLEGERESTRHRKRLKSSNRRRAVCDIITVAYYFCGEPIPYRTSVKGRVVTLGQFKELLTKKEAYRFYFKKVSDEFDCGVVYEEVHEDDAVLPIFEERIIGKVERID</sequence>
<gene>
    <name evidence="20" type="ORF">P4O66_021731</name>
</gene>
<dbReference type="PANTHER" id="PTHR46102">
    <property type="entry name" value="AXIN"/>
    <property type="match status" value="1"/>
</dbReference>
<dbReference type="GO" id="GO:0032436">
    <property type="term" value="P:positive regulation of proteasomal ubiquitin-dependent protein catabolic process"/>
    <property type="evidence" value="ECO:0007669"/>
    <property type="project" value="TreeGrafter"/>
</dbReference>
<dbReference type="PROSITE" id="PS50841">
    <property type="entry name" value="DIX"/>
    <property type="match status" value="1"/>
</dbReference>
<keyword evidence="21" id="KW-1185">Reference proteome</keyword>
<evidence type="ECO:0000259" key="18">
    <source>
        <dbReference type="PROSITE" id="PS50132"/>
    </source>
</evidence>
<dbReference type="Gene3D" id="1.10.167.10">
    <property type="entry name" value="Regulator of G-protein Signalling 4, domain 2"/>
    <property type="match status" value="1"/>
</dbReference>
<comment type="subcellular location">
    <subcellularLocation>
        <location evidence="2">Cell membrane</location>
    </subcellularLocation>
    <subcellularLocation>
        <location evidence="3">Cytoplasm</location>
    </subcellularLocation>
    <subcellularLocation>
        <location evidence="1">Nucleus</location>
    </subcellularLocation>
</comment>
<dbReference type="InterPro" id="IPR024066">
    <property type="entry name" value="RGS_subdom1/3"/>
</dbReference>
<evidence type="ECO:0000256" key="15">
    <source>
        <dbReference type="PROSITE-ProRule" id="PRU00069"/>
    </source>
</evidence>
<feature type="coiled-coil region" evidence="16">
    <location>
        <begin position="482"/>
        <end position="512"/>
    </location>
</feature>
<dbReference type="GO" id="GO:0031625">
    <property type="term" value="F:ubiquitin protein ligase binding"/>
    <property type="evidence" value="ECO:0007669"/>
    <property type="project" value="TreeGrafter"/>
</dbReference>
<dbReference type="Pfam" id="PF16646">
    <property type="entry name" value="AXIN1_TNKS_BD"/>
    <property type="match status" value="1"/>
</dbReference>
<dbReference type="GO" id="GO:0005737">
    <property type="term" value="C:cytoplasm"/>
    <property type="evidence" value="ECO:0007669"/>
    <property type="project" value="UniProtKB-SubCell"/>
</dbReference>
<proteinExistence type="predicted"/>
<evidence type="ECO:0000256" key="13">
    <source>
        <dbReference type="ARBA" id="ARBA00023242"/>
    </source>
</evidence>
<dbReference type="GO" id="GO:0008013">
    <property type="term" value="F:beta-catenin binding"/>
    <property type="evidence" value="ECO:0007669"/>
    <property type="project" value="TreeGrafter"/>
</dbReference>
<dbReference type="FunFam" id="2.40.240.130:FF:000002">
    <property type="entry name" value="Axin 1"/>
    <property type="match status" value="1"/>
</dbReference>
<dbReference type="SMART" id="SM00021">
    <property type="entry name" value="DAX"/>
    <property type="match status" value="1"/>
</dbReference>
<protein>
    <recommendedName>
        <fullName evidence="4">Axin-1</fullName>
    </recommendedName>
    <alternativeName>
        <fullName evidence="14">Axis inhibition protein 1</fullName>
    </alternativeName>
</protein>
<feature type="domain" description="RGS" evidence="18">
    <location>
        <begin position="188"/>
        <end position="315"/>
    </location>
</feature>
<feature type="domain" description="DIX" evidence="19">
    <location>
        <begin position="708"/>
        <end position="790"/>
    </location>
</feature>
<dbReference type="Gene3D" id="2.40.240.130">
    <property type="match status" value="1"/>
</dbReference>
<evidence type="ECO:0000256" key="12">
    <source>
        <dbReference type="ARBA" id="ARBA00023136"/>
    </source>
</evidence>
<dbReference type="Proteomes" id="UP001239994">
    <property type="component" value="Unassembled WGS sequence"/>
</dbReference>
<keyword evidence="6" id="KW-1003">Cell membrane</keyword>
<evidence type="ECO:0000256" key="5">
    <source>
        <dbReference type="ARBA" id="ARBA00022473"/>
    </source>
</evidence>
<dbReference type="GO" id="GO:0019901">
    <property type="term" value="F:protein kinase binding"/>
    <property type="evidence" value="ECO:0007669"/>
    <property type="project" value="TreeGrafter"/>
</dbReference>
<keyword evidence="7" id="KW-0963">Cytoplasm</keyword>
<name>A0AAD8ZQE7_9TELE</name>
<keyword evidence="9 15" id="KW-0879">Wnt signaling pathway</keyword>
<evidence type="ECO:0000256" key="14">
    <source>
        <dbReference type="ARBA" id="ARBA00032466"/>
    </source>
</evidence>
<keyword evidence="10" id="KW-0013">ADP-ribosylation</keyword>
<dbReference type="GO" id="GO:0048468">
    <property type="term" value="P:cell development"/>
    <property type="evidence" value="ECO:0007669"/>
    <property type="project" value="TreeGrafter"/>
</dbReference>
<keyword evidence="5" id="KW-0217">Developmental protein</keyword>
<organism evidence="20 21">
    <name type="scientific">Electrophorus voltai</name>
    <dbReference type="NCBI Taxonomy" id="2609070"/>
    <lineage>
        <taxon>Eukaryota</taxon>
        <taxon>Metazoa</taxon>
        <taxon>Chordata</taxon>
        <taxon>Craniata</taxon>
        <taxon>Vertebrata</taxon>
        <taxon>Euteleostomi</taxon>
        <taxon>Actinopterygii</taxon>
        <taxon>Neopterygii</taxon>
        <taxon>Teleostei</taxon>
        <taxon>Ostariophysi</taxon>
        <taxon>Gymnotiformes</taxon>
        <taxon>Gymnotoidei</taxon>
        <taxon>Gymnotidae</taxon>
        <taxon>Electrophorus</taxon>
    </lineage>
</organism>
<evidence type="ECO:0000256" key="11">
    <source>
        <dbReference type="ARBA" id="ARBA00022843"/>
    </source>
</evidence>
<dbReference type="Pfam" id="PF08833">
    <property type="entry name" value="Axin_b-cat_bind"/>
    <property type="match status" value="1"/>
</dbReference>
<evidence type="ECO:0000256" key="6">
    <source>
        <dbReference type="ARBA" id="ARBA00022475"/>
    </source>
</evidence>
<evidence type="ECO:0000256" key="17">
    <source>
        <dbReference type="SAM" id="MobiDB-lite"/>
    </source>
</evidence>
<dbReference type="InterPro" id="IPR014936">
    <property type="entry name" value="Axin_b-cat-bd"/>
</dbReference>
<dbReference type="Pfam" id="PF00615">
    <property type="entry name" value="RGS"/>
    <property type="match status" value="1"/>
</dbReference>
<evidence type="ECO:0000259" key="19">
    <source>
        <dbReference type="PROSITE" id="PS50841"/>
    </source>
</evidence>
<dbReference type="GO" id="GO:0070411">
    <property type="term" value="F:I-SMAD binding"/>
    <property type="evidence" value="ECO:0007669"/>
    <property type="project" value="TreeGrafter"/>
</dbReference>
<evidence type="ECO:0000256" key="8">
    <source>
        <dbReference type="ARBA" id="ARBA00022553"/>
    </source>
</evidence>
<evidence type="ECO:0000313" key="20">
    <source>
        <dbReference type="EMBL" id="KAK1803199.1"/>
    </source>
</evidence>
<dbReference type="InterPro" id="IPR036305">
    <property type="entry name" value="RGS_sf"/>
</dbReference>
<keyword evidence="8" id="KW-0597">Phosphoprotein</keyword>
<dbReference type="InterPro" id="IPR032101">
    <property type="entry name" value="Axin_TNKS-bd"/>
</dbReference>